<keyword evidence="7" id="KW-1185">Reference proteome</keyword>
<dbReference type="PROSITE" id="PS50865">
    <property type="entry name" value="ZF_MYND_2"/>
    <property type="match status" value="1"/>
</dbReference>
<evidence type="ECO:0000256" key="3">
    <source>
        <dbReference type="ARBA" id="ARBA00022833"/>
    </source>
</evidence>
<evidence type="ECO:0000259" key="5">
    <source>
        <dbReference type="PROSITE" id="PS50865"/>
    </source>
</evidence>
<evidence type="ECO:0000256" key="2">
    <source>
        <dbReference type="ARBA" id="ARBA00022771"/>
    </source>
</evidence>
<gene>
    <name evidence="6" type="ORF">FA13DRAFT_1725518</name>
</gene>
<evidence type="ECO:0000313" key="6">
    <source>
        <dbReference type="EMBL" id="TEB37898.1"/>
    </source>
</evidence>
<evidence type="ECO:0000256" key="4">
    <source>
        <dbReference type="PROSITE-ProRule" id="PRU00134"/>
    </source>
</evidence>
<dbReference type="EMBL" id="QPFP01000003">
    <property type="protein sequence ID" value="TEB37898.1"/>
    <property type="molecule type" value="Genomic_DNA"/>
</dbReference>
<accession>A0A4Y7TVI8</accession>
<comment type="caution">
    <text evidence="6">The sequence shown here is derived from an EMBL/GenBank/DDBJ whole genome shotgun (WGS) entry which is preliminary data.</text>
</comment>
<dbReference type="GO" id="GO:0008270">
    <property type="term" value="F:zinc ion binding"/>
    <property type="evidence" value="ECO:0007669"/>
    <property type="project" value="UniProtKB-KW"/>
</dbReference>
<feature type="domain" description="MYND-type" evidence="5">
    <location>
        <begin position="316"/>
        <end position="364"/>
    </location>
</feature>
<keyword evidence="1" id="KW-0479">Metal-binding</keyword>
<organism evidence="6 7">
    <name type="scientific">Coprinellus micaceus</name>
    <name type="common">Glistening ink-cap mushroom</name>
    <name type="synonym">Coprinus micaceus</name>
    <dbReference type="NCBI Taxonomy" id="71717"/>
    <lineage>
        <taxon>Eukaryota</taxon>
        <taxon>Fungi</taxon>
        <taxon>Dikarya</taxon>
        <taxon>Basidiomycota</taxon>
        <taxon>Agaricomycotina</taxon>
        <taxon>Agaricomycetes</taxon>
        <taxon>Agaricomycetidae</taxon>
        <taxon>Agaricales</taxon>
        <taxon>Agaricineae</taxon>
        <taxon>Psathyrellaceae</taxon>
        <taxon>Coprinellus</taxon>
    </lineage>
</organism>
<evidence type="ECO:0000256" key="1">
    <source>
        <dbReference type="ARBA" id="ARBA00022723"/>
    </source>
</evidence>
<proteinExistence type="predicted"/>
<dbReference type="Proteomes" id="UP000298030">
    <property type="component" value="Unassembled WGS sequence"/>
</dbReference>
<dbReference type="Gene3D" id="6.10.140.2220">
    <property type="match status" value="1"/>
</dbReference>
<name>A0A4Y7TVI8_COPMI</name>
<dbReference type="AlphaFoldDB" id="A0A4Y7TVI8"/>
<dbReference type="Pfam" id="PF01753">
    <property type="entry name" value="zf-MYND"/>
    <property type="match status" value="1"/>
</dbReference>
<evidence type="ECO:0000313" key="7">
    <source>
        <dbReference type="Proteomes" id="UP000298030"/>
    </source>
</evidence>
<reference evidence="6 7" key="1">
    <citation type="journal article" date="2019" name="Nat. Ecol. Evol.">
        <title>Megaphylogeny resolves global patterns of mushroom evolution.</title>
        <authorList>
            <person name="Varga T."/>
            <person name="Krizsan K."/>
            <person name="Foldi C."/>
            <person name="Dima B."/>
            <person name="Sanchez-Garcia M."/>
            <person name="Sanchez-Ramirez S."/>
            <person name="Szollosi G.J."/>
            <person name="Szarkandi J.G."/>
            <person name="Papp V."/>
            <person name="Albert L."/>
            <person name="Andreopoulos W."/>
            <person name="Angelini C."/>
            <person name="Antonin V."/>
            <person name="Barry K.W."/>
            <person name="Bougher N.L."/>
            <person name="Buchanan P."/>
            <person name="Buyck B."/>
            <person name="Bense V."/>
            <person name="Catcheside P."/>
            <person name="Chovatia M."/>
            <person name="Cooper J."/>
            <person name="Damon W."/>
            <person name="Desjardin D."/>
            <person name="Finy P."/>
            <person name="Geml J."/>
            <person name="Haridas S."/>
            <person name="Hughes K."/>
            <person name="Justo A."/>
            <person name="Karasinski D."/>
            <person name="Kautmanova I."/>
            <person name="Kiss B."/>
            <person name="Kocsube S."/>
            <person name="Kotiranta H."/>
            <person name="LaButti K.M."/>
            <person name="Lechner B.E."/>
            <person name="Liimatainen K."/>
            <person name="Lipzen A."/>
            <person name="Lukacs Z."/>
            <person name="Mihaltcheva S."/>
            <person name="Morgado L.N."/>
            <person name="Niskanen T."/>
            <person name="Noordeloos M.E."/>
            <person name="Ohm R.A."/>
            <person name="Ortiz-Santana B."/>
            <person name="Ovrebo C."/>
            <person name="Racz N."/>
            <person name="Riley R."/>
            <person name="Savchenko A."/>
            <person name="Shiryaev A."/>
            <person name="Soop K."/>
            <person name="Spirin V."/>
            <person name="Szebenyi C."/>
            <person name="Tomsovsky M."/>
            <person name="Tulloss R.E."/>
            <person name="Uehling J."/>
            <person name="Grigoriev I.V."/>
            <person name="Vagvolgyi C."/>
            <person name="Papp T."/>
            <person name="Martin F.M."/>
            <person name="Miettinen O."/>
            <person name="Hibbett D.S."/>
            <person name="Nagy L.G."/>
        </authorList>
    </citation>
    <scope>NUCLEOTIDE SEQUENCE [LARGE SCALE GENOMIC DNA]</scope>
    <source>
        <strain evidence="6 7">FP101781</strain>
    </source>
</reference>
<keyword evidence="3" id="KW-0862">Zinc</keyword>
<sequence length="522" mass="59203">MVDKANDFETKHFGDLWAAKHLCRLVIYGTKLYEQEEGWYSLEMIVKHLLKGWLRSLEGATPADQTMMSPADYKFWGPLHKGLFQCISEISTTSLLWTVVVALDKKAMKKVADSLSYRCTEWATVHRPKRKEDIRNMNCSDLVDLVSGAFQIATLPTFDRVLLKSGFYSLVMKLAMEFRDARTTKACGGSVATEIASHLLPTKNFRASTLVGTLPILLEGGLLEIIFIDLLAMGVAKNDSASRWFGDDPLFYIFRACHHPRIYEALDSANRILPPWIETVIEGDPDPAVRDVYSTFMKCARLYRRAGQEAYHTDLPFNCACFEHQQGREVVMTSAFQCSRCKTAVYCSPRCQRSDWERLHPEECVTQRRHRIESELAGAWLSNREQTHYIHALKAFFLKNVVGDVLPSIPHPTRGIQVMSPNTPVPIFLTITSQMPVINETCFAMELLKLEENGRTLFSDARFRAIVNVIQSLESTEFIALVASLSRLGDYLICALGAFLLEREELGLELWNGHVQIIGPMY</sequence>
<dbReference type="SUPFAM" id="SSF144232">
    <property type="entry name" value="HIT/MYND zinc finger-like"/>
    <property type="match status" value="1"/>
</dbReference>
<dbReference type="OrthoDB" id="432970at2759"/>
<protein>
    <recommendedName>
        <fullName evidence="5">MYND-type domain-containing protein</fullName>
    </recommendedName>
</protein>
<keyword evidence="2 4" id="KW-0863">Zinc-finger</keyword>
<dbReference type="InterPro" id="IPR002893">
    <property type="entry name" value="Znf_MYND"/>
</dbReference>